<dbReference type="PANTHER" id="PTHR43778">
    <property type="entry name" value="PYRUVATE CARBOXYLASE"/>
    <property type="match status" value="1"/>
</dbReference>
<evidence type="ECO:0000313" key="5">
    <source>
        <dbReference type="Proteomes" id="UP000324209"/>
    </source>
</evidence>
<organism evidence="4 5">
    <name type="scientific">Oceanispirochaeta crateris</name>
    <dbReference type="NCBI Taxonomy" id="2518645"/>
    <lineage>
        <taxon>Bacteria</taxon>
        <taxon>Pseudomonadati</taxon>
        <taxon>Spirochaetota</taxon>
        <taxon>Spirochaetia</taxon>
        <taxon>Spirochaetales</taxon>
        <taxon>Spirochaetaceae</taxon>
        <taxon>Oceanispirochaeta</taxon>
    </lineage>
</organism>
<dbReference type="Pfam" id="PF02436">
    <property type="entry name" value="PYC_OADA"/>
    <property type="match status" value="1"/>
</dbReference>
<dbReference type="InterPro" id="IPR001882">
    <property type="entry name" value="Biotin_BS"/>
</dbReference>
<gene>
    <name evidence="4" type="ORF">EXM22_15195</name>
</gene>
<dbReference type="SUPFAM" id="SSF51569">
    <property type="entry name" value="Aldolase"/>
    <property type="match status" value="1"/>
</dbReference>
<dbReference type="Pfam" id="PF00682">
    <property type="entry name" value="HMGL-like"/>
    <property type="match status" value="1"/>
</dbReference>
<dbReference type="SUPFAM" id="SSF89000">
    <property type="entry name" value="post-HMGL domain-like"/>
    <property type="match status" value="1"/>
</dbReference>
<name>A0A5C1QPI8_9SPIO</name>
<evidence type="ECO:0000259" key="3">
    <source>
        <dbReference type="PROSITE" id="PS50991"/>
    </source>
</evidence>
<dbReference type="FunFam" id="2.40.50.100:FF:000003">
    <property type="entry name" value="Acetyl-CoA carboxylase biotin carboxyl carrier protein"/>
    <property type="match status" value="1"/>
</dbReference>
<dbReference type="CDD" id="cd07937">
    <property type="entry name" value="DRE_TIM_PC_TC_5S"/>
    <property type="match status" value="1"/>
</dbReference>
<dbReference type="EMBL" id="CP036150">
    <property type="protein sequence ID" value="QEN09258.1"/>
    <property type="molecule type" value="Genomic_DNA"/>
</dbReference>
<accession>A0A5C1QPI8</accession>
<dbReference type="KEGG" id="ock:EXM22_15195"/>
<dbReference type="PROSITE" id="PS50991">
    <property type="entry name" value="PYR_CT"/>
    <property type="match status" value="1"/>
</dbReference>
<dbReference type="InterPro" id="IPR011053">
    <property type="entry name" value="Single_hybrid_motif"/>
</dbReference>
<dbReference type="Pfam" id="PF00364">
    <property type="entry name" value="Biotin_lipoyl"/>
    <property type="match status" value="1"/>
</dbReference>
<dbReference type="InterPro" id="IPR013785">
    <property type="entry name" value="Aldolase_TIM"/>
</dbReference>
<dbReference type="CDD" id="cd06850">
    <property type="entry name" value="biotinyl_domain"/>
    <property type="match status" value="1"/>
</dbReference>
<feature type="domain" description="Lipoyl-binding" evidence="2">
    <location>
        <begin position="522"/>
        <end position="597"/>
    </location>
</feature>
<feature type="domain" description="Pyruvate carboxyltransferase" evidence="3">
    <location>
        <begin position="5"/>
        <end position="275"/>
    </location>
</feature>
<dbReference type="OrthoDB" id="9807469at2"/>
<dbReference type="PROSITE" id="PS00188">
    <property type="entry name" value="BIOTIN"/>
    <property type="match status" value="1"/>
</dbReference>
<proteinExistence type="predicted"/>
<evidence type="ECO:0000256" key="1">
    <source>
        <dbReference type="ARBA" id="ARBA00023267"/>
    </source>
</evidence>
<protein>
    <submittedName>
        <fullName evidence="4">Biotin/lipoyl-binding protein</fullName>
    </submittedName>
</protein>
<dbReference type="AlphaFoldDB" id="A0A5C1QPI8"/>
<dbReference type="Gene3D" id="3.20.20.70">
    <property type="entry name" value="Aldolase class I"/>
    <property type="match status" value="1"/>
</dbReference>
<reference evidence="4 5" key="1">
    <citation type="submission" date="2019-02" db="EMBL/GenBank/DDBJ databases">
        <title>Complete Genome Sequence and Methylome Analysis of free living Spirochaetas.</title>
        <authorList>
            <person name="Fomenkov A."/>
            <person name="Dubinina G."/>
            <person name="Leshcheva N."/>
            <person name="Mikheeva N."/>
            <person name="Grabovich M."/>
            <person name="Vincze T."/>
            <person name="Roberts R.J."/>
        </authorList>
    </citation>
    <scope>NUCLEOTIDE SEQUENCE [LARGE SCALE GENOMIC DNA]</scope>
    <source>
        <strain evidence="4 5">K2</strain>
    </source>
</reference>
<dbReference type="Proteomes" id="UP000324209">
    <property type="component" value="Chromosome"/>
</dbReference>
<dbReference type="InterPro" id="IPR055268">
    <property type="entry name" value="PCB-like"/>
</dbReference>
<dbReference type="RefSeq" id="WP_149487333.1">
    <property type="nucleotide sequence ID" value="NZ_CP036150.1"/>
</dbReference>
<dbReference type="GO" id="GO:0004736">
    <property type="term" value="F:pyruvate carboxylase activity"/>
    <property type="evidence" value="ECO:0007669"/>
    <property type="project" value="UniProtKB-ARBA"/>
</dbReference>
<sequence length="597" mass="63501">MKKRVKFMCTAFRDGFQSVYGARVLTKDFLPAVEAASKAGINHFEAGGGARFQAPFFYGNESAFDMMDEFRKAAGPDADLQTLARGVNVVGLSSQPRDIINLHAKMFKKHGMTTIRNFDALNDVNNLIYSGQCIHDAGLRHEVVVSMMALPPGVTGAHDKEFYIGVLKAILEAGIPYDSVCFKDASGTSTPKIVGETIKAARELLGPDMNIVFHSHETAGVSIQQYVTALEAGASQVDLSLAPVSGGTCQPDLMTMWHALRGTDFDLGIDPNEIMEVEDVFTECMADYFLPPEATMVNPIIPFSPLPGGALTANTQMLRDNGLMDKFPEITKAMGDVVMKGGYGTSVTPVSQFYFQQAFNNVMFGPYKKIADGYGKMVLGYFGKTPLAPDAEIVKICQEQLGLEPTTELVVDINDKNEKLGIEAAKKMLTDNGITDLSDENIFIAAACQDKGIMFLKGEAKVNIMKNAKKAASSGASSAEGYTVTVNGKSYGVKLDGDKAVVNGTSYDIAIADGIDASAAAPASSGASEAIKAPMPGLVLRIPVAVGDSVSEGDEVIVLEAMKMETPVSSPVSGTVKAISVKQGDQVTAGQTLIEIG</sequence>
<evidence type="ECO:0000259" key="2">
    <source>
        <dbReference type="PROSITE" id="PS50968"/>
    </source>
</evidence>
<dbReference type="GO" id="GO:0005737">
    <property type="term" value="C:cytoplasm"/>
    <property type="evidence" value="ECO:0007669"/>
    <property type="project" value="TreeGrafter"/>
</dbReference>
<dbReference type="InterPro" id="IPR000089">
    <property type="entry name" value="Biotin_lipoyl"/>
</dbReference>
<dbReference type="PROSITE" id="PS50968">
    <property type="entry name" value="BIOTINYL_LIPOYL"/>
    <property type="match status" value="1"/>
</dbReference>
<dbReference type="Gene3D" id="2.40.50.100">
    <property type="match status" value="1"/>
</dbReference>
<dbReference type="GO" id="GO:0006094">
    <property type="term" value="P:gluconeogenesis"/>
    <property type="evidence" value="ECO:0007669"/>
    <property type="project" value="TreeGrafter"/>
</dbReference>
<evidence type="ECO:0000313" key="4">
    <source>
        <dbReference type="EMBL" id="QEN09258.1"/>
    </source>
</evidence>
<keyword evidence="1" id="KW-0092">Biotin</keyword>
<dbReference type="InterPro" id="IPR000891">
    <property type="entry name" value="PYR_CT"/>
</dbReference>
<dbReference type="InterPro" id="IPR003379">
    <property type="entry name" value="Carboxylase_cons_dom"/>
</dbReference>
<keyword evidence="5" id="KW-1185">Reference proteome</keyword>
<dbReference type="PANTHER" id="PTHR43778:SF2">
    <property type="entry name" value="PYRUVATE CARBOXYLASE, MITOCHONDRIAL"/>
    <property type="match status" value="1"/>
</dbReference>
<dbReference type="SUPFAM" id="SSF51230">
    <property type="entry name" value="Single hybrid motif"/>
    <property type="match status" value="1"/>
</dbReference>